<evidence type="ECO:0000256" key="5">
    <source>
        <dbReference type="ARBA" id="ARBA00022723"/>
    </source>
</evidence>
<dbReference type="AlphaFoldDB" id="A0A174E4W1"/>
<dbReference type="GO" id="GO:0008033">
    <property type="term" value="P:tRNA processing"/>
    <property type="evidence" value="ECO:0007669"/>
    <property type="project" value="UniProtKB-KW"/>
</dbReference>
<feature type="domain" description="CCA-adding enzyme C-terminal" evidence="12">
    <location>
        <begin position="295"/>
        <end position="435"/>
    </location>
</feature>
<evidence type="ECO:0000256" key="7">
    <source>
        <dbReference type="ARBA" id="ARBA00022842"/>
    </source>
</evidence>
<evidence type="ECO:0000256" key="8">
    <source>
        <dbReference type="ARBA" id="ARBA00022884"/>
    </source>
</evidence>
<evidence type="ECO:0000256" key="9">
    <source>
        <dbReference type="RuleBase" id="RU003953"/>
    </source>
</evidence>
<dbReference type="Gene3D" id="1.10.3090.10">
    <property type="entry name" value="cca-adding enzyme, domain 2"/>
    <property type="match status" value="1"/>
</dbReference>
<evidence type="ECO:0000313" key="13">
    <source>
        <dbReference type="EMBL" id="CUO32774.1"/>
    </source>
</evidence>
<evidence type="ECO:0000256" key="6">
    <source>
        <dbReference type="ARBA" id="ARBA00022741"/>
    </source>
</evidence>
<dbReference type="GO" id="GO:0000049">
    <property type="term" value="F:tRNA binding"/>
    <property type="evidence" value="ECO:0007669"/>
    <property type="project" value="TreeGrafter"/>
</dbReference>
<dbReference type="NCBIfam" id="NF009814">
    <property type="entry name" value="PRK13299.1"/>
    <property type="match status" value="1"/>
</dbReference>
<dbReference type="GO" id="GO:0000166">
    <property type="term" value="F:nucleotide binding"/>
    <property type="evidence" value="ECO:0007669"/>
    <property type="project" value="UniProtKB-KW"/>
</dbReference>
<dbReference type="InterPro" id="IPR006675">
    <property type="entry name" value="HDIG_dom"/>
</dbReference>
<evidence type="ECO:0000256" key="2">
    <source>
        <dbReference type="ARBA" id="ARBA00022679"/>
    </source>
</evidence>
<evidence type="ECO:0000259" key="10">
    <source>
        <dbReference type="Pfam" id="PF01743"/>
    </source>
</evidence>
<keyword evidence="7" id="KW-0460">Magnesium</keyword>
<dbReference type="InterPro" id="IPR032828">
    <property type="entry name" value="PolyA_RNA-bd"/>
</dbReference>
<dbReference type="GO" id="GO:0004810">
    <property type="term" value="F:CCA tRNA nucleotidyltransferase activity"/>
    <property type="evidence" value="ECO:0007669"/>
    <property type="project" value="UniProtKB-EC"/>
</dbReference>
<dbReference type="RefSeq" id="WP_055058387.1">
    <property type="nucleotide sequence ID" value="NZ_CYZP01000023.1"/>
</dbReference>
<keyword evidence="2 9" id="KW-0808">Transferase</keyword>
<evidence type="ECO:0000313" key="14">
    <source>
        <dbReference type="Proteomes" id="UP000095645"/>
    </source>
</evidence>
<accession>A0A174E4W1</accession>
<dbReference type="InterPro" id="IPR050264">
    <property type="entry name" value="Bact_CCA-adding_enz_type3_sf"/>
</dbReference>
<dbReference type="PANTHER" id="PTHR46173:SF1">
    <property type="entry name" value="CCA TRNA NUCLEOTIDYLTRANSFERASE 1, MITOCHONDRIAL"/>
    <property type="match status" value="1"/>
</dbReference>
<dbReference type="NCBIfam" id="TIGR00277">
    <property type="entry name" value="HDIG"/>
    <property type="match status" value="1"/>
</dbReference>
<feature type="domain" description="Poly A polymerase head" evidence="10">
    <location>
        <begin position="23"/>
        <end position="143"/>
    </location>
</feature>
<dbReference type="Pfam" id="PF13735">
    <property type="entry name" value="tRNA_NucTran2_2"/>
    <property type="match status" value="1"/>
</dbReference>
<keyword evidence="8 9" id="KW-0694">RNA-binding</keyword>
<organism evidence="13 14">
    <name type="scientific">Blautia obeum</name>
    <dbReference type="NCBI Taxonomy" id="40520"/>
    <lineage>
        <taxon>Bacteria</taxon>
        <taxon>Bacillati</taxon>
        <taxon>Bacillota</taxon>
        <taxon>Clostridia</taxon>
        <taxon>Lachnospirales</taxon>
        <taxon>Lachnospiraceae</taxon>
        <taxon>Blautia</taxon>
    </lineage>
</organism>
<dbReference type="SUPFAM" id="SSF81891">
    <property type="entry name" value="Poly A polymerase C-terminal region-like"/>
    <property type="match status" value="1"/>
</dbReference>
<evidence type="ECO:0000259" key="11">
    <source>
        <dbReference type="Pfam" id="PF12627"/>
    </source>
</evidence>
<dbReference type="CDD" id="cd05398">
    <property type="entry name" value="NT_ClassII-CCAase"/>
    <property type="match status" value="1"/>
</dbReference>
<dbReference type="InterPro" id="IPR003607">
    <property type="entry name" value="HD/PDEase_dom"/>
</dbReference>
<keyword evidence="4 13" id="KW-0548">Nucleotidyltransferase</keyword>
<dbReference type="Pfam" id="PF01743">
    <property type="entry name" value="PolyA_pol"/>
    <property type="match status" value="1"/>
</dbReference>
<keyword evidence="6" id="KW-0547">Nucleotide-binding</keyword>
<evidence type="ECO:0000256" key="4">
    <source>
        <dbReference type="ARBA" id="ARBA00022695"/>
    </source>
</evidence>
<name>A0A174E4W1_9FIRM</name>
<comment type="similarity">
    <text evidence="9">Belongs to the tRNA nucleotidyltransferase/poly(A) polymerase family.</text>
</comment>
<dbReference type="InterPro" id="IPR043519">
    <property type="entry name" value="NT_sf"/>
</dbReference>
<dbReference type="EMBL" id="CYZP01000023">
    <property type="protein sequence ID" value="CUO32774.1"/>
    <property type="molecule type" value="Genomic_DNA"/>
</dbReference>
<protein>
    <submittedName>
        <fullName evidence="13">CCA-adding enzyme</fullName>
        <ecNumber evidence="13">2.7.7.72</ecNumber>
    </submittedName>
</protein>
<dbReference type="Proteomes" id="UP000095645">
    <property type="component" value="Unassembled WGS sequence"/>
</dbReference>
<keyword evidence="3" id="KW-0819">tRNA processing</keyword>
<evidence type="ECO:0000259" key="12">
    <source>
        <dbReference type="Pfam" id="PF13735"/>
    </source>
</evidence>
<reference evidence="13 14" key="1">
    <citation type="submission" date="2015-09" db="EMBL/GenBank/DDBJ databases">
        <authorList>
            <consortium name="Pathogen Informatics"/>
        </authorList>
    </citation>
    <scope>NUCLEOTIDE SEQUENCE [LARGE SCALE GENOMIC DNA]</scope>
    <source>
        <strain evidence="13 14">2789STDY5834861</strain>
    </source>
</reference>
<dbReference type="Gene3D" id="1.10.246.80">
    <property type="match status" value="1"/>
</dbReference>
<evidence type="ECO:0000256" key="1">
    <source>
        <dbReference type="ARBA" id="ARBA00001946"/>
    </source>
</evidence>
<dbReference type="SUPFAM" id="SSF81301">
    <property type="entry name" value="Nucleotidyltransferase"/>
    <property type="match status" value="1"/>
</dbReference>
<dbReference type="Pfam" id="PF12627">
    <property type="entry name" value="PolyA_pol_RNAbd"/>
    <property type="match status" value="1"/>
</dbReference>
<gene>
    <name evidence="13" type="primary">cca</name>
    <name evidence="13" type="ORF">ERS852476_02532</name>
</gene>
<dbReference type="GO" id="GO:0046872">
    <property type="term" value="F:metal ion binding"/>
    <property type="evidence" value="ECO:0007669"/>
    <property type="project" value="UniProtKB-KW"/>
</dbReference>
<comment type="cofactor">
    <cofactor evidence="1">
        <name>Mg(2+)</name>
        <dbReference type="ChEBI" id="CHEBI:18420"/>
    </cofactor>
</comment>
<dbReference type="InterPro" id="IPR002646">
    <property type="entry name" value="PolA_pol_head_dom"/>
</dbReference>
<evidence type="ECO:0000256" key="3">
    <source>
        <dbReference type="ARBA" id="ARBA00022694"/>
    </source>
</evidence>
<dbReference type="EC" id="2.7.7.72" evidence="13"/>
<proteinExistence type="inferred from homology"/>
<dbReference type="InterPro" id="IPR032810">
    <property type="entry name" value="CCA-adding_enz_C"/>
</dbReference>
<dbReference type="PANTHER" id="PTHR46173">
    <property type="entry name" value="CCA TRNA NUCLEOTIDYLTRANSFERASE 1, MITOCHONDRIAL"/>
    <property type="match status" value="1"/>
</dbReference>
<feature type="domain" description="tRNA nucleotidyltransferase/poly(A) polymerase RNA and SrmB- binding" evidence="11">
    <location>
        <begin position="170"/>
        <end position="231"/>
    </location>
</feature>
<dbReference type="CDD" id="cd00077">
    <property type="entry name" value="HDc"/>
    <property type="match status" value="1"/>
</dbReference>
<dbReference type="Gene3D" id="3.30.460.10">
    <property type="entry name" value="Beta Polymerase, domain 2"/>
    <property type="match status" value="1"/>
</dbReference>
<keyword evidence="5" id="KW-0479">Metal-binding</keyword>
<sequence>MILEIPKNAETILHILEKAGYEAYVVGGCVRDSILGRSPDDWDITTSAKPEQVKALFHRTVDTGLQHGTVTVLMEKEGYEVTTYRVDGEYEDGRHPKEVTFTASLEEDLKRRDFTINAMAYNPSSGLVDLFGGLEDIERKIIRCVGNPLERFTEDALRIMRAVRFSAQLGFTIEEETRKALKVLAPNLKHVSAERIQVELVKLLMSPHPDYLRVAYEAGITAEFLPEFDACMTTSQNTPHHCYTVGEHILHSLCHVRADKVLRITMLLHDIGKPVVRKTDENGRDHFKMHGIAGEKMAAQILRRLKFDNDTIRKVTRLVKWHDDRPDGTTKAVRRAVNRIGEELFPYYLEVQQADMLAQSDYRRAEKQERLDKVKEAYETIINEHQCVSLKTLAVTGKDLIEAGYKPGREIGETLNRLLEVVLADPQKNQKEILLGLLDEK</sequence>